<accession>A0A6H1ZX80</accession>
<dbReference type="SUPFAM" id="SSF51569">
    <property type="entry name" value="Aldolase"/>
    <property type="match status" value="1"/>
</dbReference>
<reference evidence="2" key="1">
    <citation type="submission" date="2020-03" db="EMBL/GenBank/DDBJ databases">
        <title>The deep terrestrial virosphere.</title>
        <authorList>
            <person name="Holmfeldt K."/>
            <person name="Nilsson E."/>
            <person name="Simone D."/>
            <person name="Lopez-Fernandez M."/>
            <person name="Wu X."/>
            <person name="de Brujin I."/>
            <person name="Lundin D."/>
            <person name="Andersson A."/>
            <person name="Bertilsson S."/>
            <person name="Dopson M."/>
        </authorList>
    </citation>
    <scope>NUCLEOTIDE SEQUENCE</scope>
    <source>
        <strain evidence="2">TM448A02342</strain>
    </source>
</reference>
<evidence type="ECO:0000313" key="2">
    <source>
        <dbReference type="EMBL" id="QJA51875.1"/>
    </source>
</evidence>
<dbReference type="InterPro" id="IPR051690">
    <property type="entry name" value="PseI-like"/>
</dbReference>
<dbReference type="Pfam" id="PF03102">
    <property type="entry name" value="NeuB"/>
    <property type="match status" value="1"/>
</dbReference>
<organism evidence="2">
    <name type="scientific">viral metagenome</name>
    <dbReference type="NCBI Taxonomy" id="1070528"/>
    <lineage>
        <taxon>unclassified sequences</taxon>
        <taxon>metagenomes</taxon>
        <taxon>organismal metagenomes</taxon>
    </lineage>
</organism>
<gene>
    <name evidence="2" type="ORF">TM448A02342_0003</name>
</gene>
<evidence type="ECO:0000259" key="1">
    <source>
        <dbReference type="Pfam" id="PF03102"/>
    </source>
</evidence>
<sequence length="274" mass="31280">MIEVVAEIGLNHNGNLCIAKKLIDVASSAGILFVKFQKREINLVYSKEELDKPRESPWGETTRAQKEGLEFSFGNYKEIDTYCQSKKIKWFASIWDIESAFGLYSFFDLPFYKIPSPLITNIELLERVRDLGRPIILSTGMSTLEMVDKAIDVIGKEQVYCIMACTSTYPSKPEESNVKCVTTLKEKYPWAKIGFSNHYPGLMSMIMAYTLGAEMLEFHITLDRSMYGSDQSASISPKGVYELMERIQLIEKMKGDGIKKIFDSELPIMKKLRR</sequence>
<dbReference type="EMBL" id="MT144295">
    <property type="protein sequence ID" value="QJA51875.1"/>
    <property type="molecule type" value="Genomic_DNA"/>
</dbReference>
<dbReference type="GO" id="GO:0047444">
    <property type="term" value="F:N-acylneuraminate-9-phosphate synthase activity"/>
    <property type="evidence" value="ECO:0007669"/>
    <property type="project" value="TreeGrafter"/>
</dbReference>
<dbReference type="GO" id="GO:0016051">
    <property type="term" value="P:carbohydrate biosynthetic process"/>
    <property type="evidence" value="ECO:0007669"/>
    <property type="project" value="InterPro"/>
</dbReference>
<protein>
    <submittedName>
        <fullName evidence="2">Putative N-acetylneuraminate synthase</fullName>
    </submittedName>
</protein>
<dbReference type="InterPro" id="IPR013785">
    <property type="entry name" value="Aldolase_TIM"/>
</dbReference>
<dbReference type="Gene3D" id="3.20.20.70">
    <property type="entry name" value="Aldolase class I"/>
    <property type="match status" value="1"/>
</dbReference>
<name>A0A6H1ZX80_9ZZZZ</name>
<dbReference type="AlphaFoldDB" id="A0A6H1ZX80"/>
<dbReference type="InterPro" id="IPR013132">
    <property type="entry name" value="PseI/NeuA/B-like_N"/>
</dbReference>
<dbReference type="PANTHER" id="PTHR42966">
    <property type="entry name" value="N-ACETYLNEURAMINATE SYNTHASE"/>
    <property type="match status" value="1"/>
</dbReference>
<feature type="domain" description="PseI/NeuA/B-like" evidence="1">
    <location>
        <begin position="22"/>
        <end position="259"/>
    </location>
</feature>
<dbReference type="PANTHER" id="PTHR42966:SF3">
    <property type="entry name" value="BLR5971 PROTEIN"/>
    <property type="match status" value="1"/>
</dbReference>
<proteinExistence type="predicted"/>